<evidence type="ECO:0000313" key="2">
    <source>
        <dbReference type="EMBL" id="MBK7953792.1"/>
    </source>
</evidence>
<sequence length="124" mass="13414">MPETLDRCQACRGRLADNSICPRCGCDFSLARQAIEQAEGRLQHALRALAVGDRELARSQVDASLAMHRQRLAQAIKEFLDSGYMESGHAGHTSWPQGDLQAEGGPDGIRQGDCLNPVSAVQPT</sequence>
<evidence type="ECO:0000313" key="3">
    <source>
        <dbReference type="Proteomes" id="UP000706151"/>
    </source>
</evidence>
<proteinExistence type="predicted"/>
<accession>A0A935TAE4</accession>
<feature type="region of interest" description="Disordered" evidence="1">
    <location>
        <begin position="87"/>
        <end position="124"/>
    </location>
</feature>
<comment type="caution">
    <text evidence="2">The sequence shown here is derived from an EMBL/GenBank/DDBJ whole genome shotgun (WGS) entry which is preliminary data.</text>
</comment>
<dbReference type="Proteomes" id="UP000706151">
    <property type="component" value="Unassembled WGS sequence"/>
</dbReference>
<reference evidence="2 3" key="1">
    <citation type="submission" date="2020-10" db="EMBL/GenBank/DDBJ databases">
        <title>Connecting structure to function with the recovery of over 1000 high-quality activated sludge metagenome-assembled genomes encoding full-length rRNA genes using long-read sequencing.</title>
        <authorList>
            <person name="Singleton C.M."/>
            <person name="Petriglieri F."/>
            <person name="Kristensen J.M."/>
            <person name="Kirkegaard R.H."/>
            <person name="Michaelsen T.Y."/>
            <person name="Andersen M.H."/>
            <person name="Karst S.M."/>
            <person name="Dueholm M.S."/>
            <person name="Nielsen P.H."/>
            <person name="Albertsen M."/>
        </authorList>
    </citation>
    <scope>NUCLEOTIDE SEQUENCE [LARGE SCALE GENOMIC DNA]</scope>
    <source>
        <strain evidence="2">Fred_18-Q3-R57-64_BAT3C.720</strain>
    </source>
</reference>
<gene>
    <name evidence="2" type="ORF">IPK02_07440</name>
</gene>
<protein>
    <submittedName>
        <fullName evidence="2">Uncharacterized protein</fullName>
    </submittedName>
</protein>
<name>A0A935TAE4_9PROT</name>
<organism evidence="2 3">
    <name type="scientific">Candidatus Accumulibacter affinis</name>
    <dbReference type="NCBI Taxonomy" id="2954384"/>
    <lineage>
        <taxon>Bacteria</taxon>
        <taxon>Pseudomonadati</taxon>
        <taxon>Pseudomonadota</taxon>
        <taxon>Betaproteobacteria</taxon>
        <taxon>Candidatus Accumulibacter</taxon>
    </lineage>
</organism>
<dbReference type="EMBL" id="JADJOT010000007">
    <property type="protein sequence ID" value="MBK7953792.1"/>
    <property type="molecule type" value="Genomic_DNA"/>
</dbReference>
<dbReference type="AlphaFoldDB" id="A0A935TAE4"/>
<evidence type="ECO:0000256" key="1">
    <source>
        <dbReference type="SAM" id="MobiDB-lite"/>
    </source>
</evidence>